<dbReference type="EMBL" id="CM051397">
    <property type="protein sequence ID" value="KAJ4720081.1"/>
    <property type="molecule type" value="Genomic_DNA"/>
</dbReference>
<evidence type="ECO:0000313" key="1">
    <source>
        <dbReference type="EMBL" id="KAJ4720081.1"/>
    </source>
</evidence>
<proteinExistence type="predicted"/>
<accession>A0ACC1Y8L0</accession>
<reference evidence="1 2" key="1">
    <citation type="journal article" date="2023" name="Science">
        <title>Complex scaffold remodeling in plant triterpene biosynthesis.</title>
        <authorList>
            <person name="De La Pena R."/>
            <person name="Hodgson H."/>
            <person name="Liu J.C."/>
            <person name="Stephenson M.J."/>
            <person name="Martin A.C."/>
            <person name="Owen C."/>
            <person name="Harkess A."/>
            <person name="Leebens-Mack J."/>
            <person name="Jimenez L.E."/>
            <person name="Osbourn A."/>
            <person name="Sattely E.S."/>
        </authorList>
    </citation>
    <scope>NUCLEOTIDE SEQUENCE [LARGE SCALE GENOMIC DNA]</scope>
    <source>
        <strain evidence="2">cv. JPN11</strain>
        <tissue evidence="1">Leaf</tissue>
    </source>
</reference>
<gene>
    <name evidence="1" type="ORF">OWV82_007965</name>
</gene>
<comment type="caution">
    <text evidence="1">The sequence shown here is derived from an EMBL/GenBank/DDBJ whole genome shotgun (WGS) entry which is preliminary data.</text>
</comment>
<protein>
    <submittedName>
        <fullName evidence="1">Gibberellin 2-beta-dioxygenase 2</fullName>
    </submittedName>
</protein>
<keyword evidence="2" id="KW-1185">Reference proteome</keyword>
<name>A0ACC1Y8L0_MELAZ</name>
<dbReference type="Proteomes" id="UP001164539">
    <property type="component" value="Chromosome 4"/>
</dbReference>
<sequence length="367" mass="40268">MQQQQPPNMYGGATSAPPPTPSTLSSNHLATSAASADVLSRLLHRLPPTLSLPTRRSPSAAPPPLISLSDPNPSDHLLSPSSQLGYFQLINHNISSELARSAELDSLSLFELERGQKESYFPKNWPLGFEVDDEEGEGNGECFCLNSACSSESTKLGLTSLRKFTRDMEKVGLKVVEMLASSLGFENPLVDDPTRICSLIWISKSQHGAKPDVSGGIYPYIVGLQYQIRQQKFSLLADSGSVAVSPEVNSILVTLGDIAQVWSNGKVKKVRGRPVACSGDGINNNNSVCVTMSLLITLPVDSIVAPLIPELHNNDEVTEEENTIEGENHGGSRKEERLFDSFAFEDYAWRVYHERILFKDPLDRYRI</sequence>
<evidence type="ECO:0000313" key="2">
    <source>
        <dbReference type="Proteomes" id="UP001164539"/>
    </source>
</evidence>
<organism evidence="1 2">
    <name type="scientific">Melia azedarach</name>
    <name type="common">Chinaberry tree</name>
    <dbReference type="NCBI Taxonomy" id="155640"/>
    <lineage>
        <taxon>Eukaryota</taxon>
        <taxon>Viridiplantae</taxon>
        <taxon>Streptophyta</taxon>
        <taxon>Embryophyta</taxon>
        <taxon>Tracheophyta</taxon>
        <taxon>Spermatophyta</taxon>
        <taxon>Magnoliopsida</taxon>
        <taxon>eudicotyledons</taxon>
        <taxon>Gunneridae</taxon>
        <taxon>Pentapetalae</taxon>
        <taxon>rosids</taxon>
        <taxon>malvids</taxon>
        <taxon>Sapindales</taxon>
        <taxon>Meliaceae</taxon>
        <taxon>Melia</taxon>
    </lineage>
</organism>